<sequence length="224" mass="25493">MATARKTVELFYDVISPYSWMAFEVLCRYRPHWNINLQLKPFFLGGVMQASDNKPPAFVRFKAIYLPKDVERLGAYFQVPVSMPANLIDVMFNKGSLKAQRFLTAVDMENPEQTEKVSRELWRRVWSKGQDITEPESFKQAGEAAGLSDSEIDEALAKMTTQPVKDRLKSHTERAIKLYAFGAPYIVAHVNGKEEVVFGSDRFPILARILGEEWFGPVPSNSKL</sequence>
<dbReference type="GO" id="GO:0005739">
    <property type="term" value="C:mitochondrion"/>
    <property type="evidence" value="ECO:0007669"/>
    <property type="project" value="TreeGrafter"/>
</dbReference>
<dbReference type="SUPFAM" id="SSF52833">
    <property type="entry name" value="Thioredoxin-like"/>
    <property type="match status" value="1"/>
</dbReference>
<dbReference type="InterPro" id="IPR014440">
    <property type="entry name" value="HCCAis_GSTk"/>
</dbReference>
<comment type="similarity">
    <text evidence="1 4">Belongs to the GST superfamily. Kappa family.</text>
</comment>
<dbReference type="GO" id="GO:0005777">
    <property type="term" value="C:peroxisome"/>
    <property type="evidence" value="ECO:0007669"/>
    <property type="project" value="TreeGrafter"/>
</dbReference>
<organism evidence="7 8">
    <name type="scientific">Patella caerulea</name>
    <name type="common">Rayed Mediterranean limpet</name>
    <dbReference type="NCBI Taxonomy" id="87958"/>
    <lineage>
        <taxon>Eukaryota</taxon>
        <taxon>Metazoa</taxon>
        <taxon>Spiralia</taxon>
        <taxon>Lophotrochozoa</taxon>
        <taxon>Mollusca</taxon>
        <taxon>Gastropoda</taxon>
        <taxon>Patellogastropoda</taxon>
        <taxon>Patelloidea</taxon>
        <taxon>Patellidae</taxon>
        <taxon>Patella</taxon>
    </lineage>
</organism>
<protein>
    <recommendedName>
        <fullName evidence="4">Glutathione S-transferase kappa</fullName>
        <ecNumber evidence="4">2.5.1.18</ecNumber>
    </recommendedName>
</protein>
<dbReference type="EC" id="2.5.1.18" evidence="4"/>
<proteinExistence type="inferred from homology"/>
<name>A0AAN8J666_PATCE</name>
<dbReference type="PANTHER" id="PTHR42943:SF2">
    <property type="entry name" value="GLUTATHIONE S-TRANSFERASE KAPPA 1"/>
    <property type="match status" value="1"/>
</dbReference>
<evidence type="ECO:0000256" key="5">
    <source>
        <dbReference type="PIRSR" id="PIRSR006386-1"/>
    </source>
</evidence>
<evidence type="ECO:0000256" key="2">
    <source>
        <dbReference type="ARBA" id="ARBA00022679"/>
    </source>
</evidence>
<dbReference type="Proteomes" id="UP001347796">
    <property type="component" value="Unassembled WGS sequence"/>
</dbReference>
<dbReference type="AlphaFoldDB" id="A0AAN8J666"/>
<evidence type="ECO:0000313" key="8">
    <source>
        <dbReference type="Proteomes" id="UP001347796"/>
    </source>
</evidence>
<evidence type="ECO:0000259" key="6">
    <source>
        <dbReference type="Pfam" id="PF01323"/>
    </source>
</evidence>
<comment type="catalytic activity">
    <reaction evidence="3 4">
        <text>RX + glutathione = an S-substituted glutathione + a halide anion + H(+)</text>
        <dbReference type="Rhea" id="RHEA:16437"/>
        <dbReference type="ChEBI" id="CHEBI:15378"/>
        <dbReference type="ChEBI" id="CHEBI:16042"/>
        <dbReference type="ChEBI" id="CHEBI:17792"/>
        <dbReference type="ChEBI" id="CHEBI:57925"/>
        <dbReference type="ChEBI" id="CHEBI:90779"/>
        <dbReference type="EC" id="2.5.1.18"/>
    </reaction>
</comment>
<feature type="domain" description="DSBA-like thioredoxin" evidence="6">
    <location>
        <begin position="7"/>
        <end position="210"/>
    </location>
</feature>
<comment type="caution">
    <text evidence="7">The sequence shown here is derived from an EMBL/GenBank/DDBJ whole genome shotgun (WGS) entry which is preliminary data.</text>
</comment>
<evidence type="ECO:0000256" key="1">
    <source>
        <dbReference type="ARBA" id="ARBA00006494"/>
    </source>
</evidence>
<evidence type="ECO:0000256" key="3">
    <source>
        <dbReference type="ARBA" id="ARBA00047960"/>
    </source>
</evidence>
<dbReference type="EMBL" id="JAZGQO010000014">
    <property type="protein sequence ID" value="KAK6170912.1"/>
    <property type="molecule type" value="Genomic_DNA"/>
</dbReference>
<dbReference type="PIRSF" id="PIRSF006386">
    <property type="entry name" value="HCCAis_GSTk"/>
    <property type="match status" value="1"/>
</dbReference>
<dbReference type="GO" id="GO:0004364">
    <property type="term" value="F:glutathione transferase activity"/>
    <property type="evidence" value="ECO:0007669"/>
    <property type="project" value="UniProtKB-UniRule"/>
</dbReference>
<dbReference type="InterPro" id="IPR001853">
    <property type="entry name" value="DSBA-like_thioredoxin_dom"/>
</dbReference>
<dbReference type="GO" id="GO:0006749">
    <property type="term" value="P:glutathione metabolic process"/>
    <property type="evidence" value="ECO:0007669"/>
    <property type="project" value="TreeGrafter"/>
</dbReference>
<evidence type="ECO:0000256" key="4">
    <source>
        <dbReference type="PIRNR" id="PIRNR006386"/>
    </source>
</evidence>
<feature type="active site" description="Nucleophile" evidence="5">
    <location>
        <position position="16"/>
    </location>
</feature>
<dbReference type="InterPro" id="IPR051924">
    <property type="entry name" value="GST_Kappa/NadH"/>
</dbReference>
<dbReference type="InterPro" id="IPR036249">
    <property type="entry name" value="Thioredoxin-like_sf"/>
</dbReference>
<keyword evidence="2 4" id="KW-0808">Transferase</keyword>
<dbReference type="FunFam" id="3.40.30.10:FF:000096">
    <property type="entry name" value="Glutathione S-transferase kappa"/>
    <property type="match status" value="1"/>
</dbReference>
<gene>
    <name evidence="7" type="ORF">SNE40_019197</name>
</gene>
<dbReference type="GO" id="GO:0004602">
    <property type="term" value="F:glutathione peroxidase activity"/>
    <property type="evidence" value="ECO:0007669"/>
    <property type="project" value="TreeGrafter"/>
</dbReference>
<keyword evidence="8" id="KW-1185">Reference proteome</keyword>
<accession>A0AAN8J666</accession>
<dbReference type="Pfam" id="PF01323">
    <property type="entry name" value="DSBA"/>
    <property type="match status" value="1"/>
</dbReference>
<dbReference type="PANTHER" id="PTHR42943">
    <property type="entry name" value="GLUTATHIONE S-TRANSFERASE KAPPA"/>
    <property type="match status" value="1"/>
</dbReference>
<reference evidence="7 8" key="1">
    <citation type="submission" date="2024-01" db="EMBL/GenBank/DDBJ databases">
        <title>The genome of the rayed Mediterranean limpet Patella caerulea (Linnaeus, 1758).</title>
        <authorList>
            <person name="Anh-Thu Weber A."/>
            <person name="Halstead-Nussloch G."/>
        </authorList>
    </citation>
    <scope>NUCLEOTIDE SEQUENCE [LARGE SCALE GENOMIC DNA]</scope>
    <source>
        <strain evidence="7">AATW-2023a</strain>
        <tissue evidence="7">Whole specimen</tissue>
    </source>
</reference>
<evidence type="ECO:0000313" key="7">
    <source>
        <dbReference type="EMBL" id="KAK6170912.1"/>
    </source>
</evidence>
<dbReference type="Gene3D" id="3.40.30.10">
    <property type="entry name" value="Glutaredoxin"/>
    <property type="match status" value="1"/>
</dbReference>